<gene>
    <name evidence="1" type="ORF">PR048_021751</name>
</gene>
<evidence type="ECO:0000313" key="1">
    <source>
        <dbReference type="EMBL" id="KAJ8877297.1"/>
    </source>
</evidence>
<dbReference type="Proteomes" id="UP001159363">
    <property type="component" value="Chromosome 7"/>
</dbReference>
<evidence type="ECO:0000313" key="2">
    <source>
        <dbReference type="Proteomes" id="UP001159363"/>
    </source>
</evidence>
<proteinExistence type="predicted"/>
<accession>A0ABQ9GZ68</accession>
<protein>
    <submittedName>
        <fullName evidence="1">Uncharacterized protein</fullName>
    </submittedName>
</protein>
<sequence>MPPVSGFSRRSPVFPVLAFGAAPFSSHFAPIGSRDLDVKSHPDIFIPLHCSAVDFLGIKVIKGHGHWVKFKAMGPGRSHLDLLAQTPHNHSETLLLAGYTHNLVSVWLSFVMIFL</sequence>
<comment type="caution">
    <text evidence="1">The sequence shown here is derived from an EMBL/GenBank/DDBJ whole genome shotgun (WGS) entry which is preliminary data.</text>
</comment>
<dbReference type="EMBL" id="JARBHB010000008">
    <property type="protein sequence ID" value="KAJ8877297.1"/>
    <property type="molecule type" value="Genomic_DNA"/>
</dbReference>
<name>A0ABQ9GZ68_9NEOP</name>
<keyword evidence="2" id="KW-1185">Reference proteome</keyword>
<organism evidence="1 2">
    <name type="scientific">Dryococelus australis</name>
    <dbReference type="NCBI Taxonomy" id="614101"/>
    <lineage>
        <taxon>Eukaryota</taxon>
        <taxon>Metazoa</taxon>
        <taxon>Ecdysozoa</taxon>
        <taxon>Arthropoda</taxon>
        <taxon>Hexapoda</taxon>
        <taxon>Insecta</taxon>
        <taxon>Pterygota</taxon>
        <taxon>Neoptera</taxon>
        <taxon>Polyneoptera</taxon>
        <taxon>Phasmatodea</taxon>
        <taxon>Verophasmatodea</taxon>
        <taxon>Anareolatae</taxon>
        <taxon>Phasmatidae</taxon>
        <taxon>Eurycanthinae</taxon>
        <taxon>Dryococelus</taxon>
    </lineage>
</organism>
<reference evidence="1 2" key="1">
    <citation type="submission" date="2023-02" db="EMBL/GenBank/DDBJ databases">
        <title>LHISI_Scaffold_Assembly.</title>
        <authorList>
            <person name="Stuart O.P."/>
            <person name="Cleave R."/>
            <person name="Magrath M.J.L."/>
            <person name="Mikheyev A.S."/>
        </authorList>
    </citation>
    <scope>NUCLEOTIDE SEQUENCE [LARGE SCALE GENOMIC DNA]</scope>
    <source>
        <strain evidence="1">Daus_M_001</strain>
        <tissue evidence="1">Leg muscle</tissue>
    </source>
</reference>